<sequence length="107" mass="11762">MAEAVEGPRRNLYARPDELGQAFVFDLMELGWNAADWHRITSSCLAEAEAAGTTCTWTLSNHDVVRHDTRFGLPDGTDLDAWRFSAGRSPRPLPGVRPRRGLAAAAL</sequence>
<name>A0A9X1SV17_9ACTN</name>
<proteinExistence type="predicted"/>
<evidence type="ECO:0000256" key="1">
    <source>
        <dbReference type="SAM" id="MobiDB-lite"/>
    </source>
</evidence>
<reference evidence="2" key="1">
    <citation type="submission" date="2021-11" db="EMBL/GenBank/DDBJ databases">
        <title>Streptomyces corallinus and Kineosporia corallina sp. nov., two new coral-derived marine actinobacteria.</title>
        <authorList>
            <person name="Buangrab K."/>
            <person name="Sutthacheep M."/>
            <person name="Yeemin T."/>
            <person name="Harunari E."/>
            <person name="Igarashi Y."/>
            <person name="Sripreechasak P."/>
            <person name="Kanchanasin P."/>
            <person name="Tanasupawat S."/>
            <person name="Phongsopitanun W."/>
        </authorList>
    </citation>
    <scope>NUCLEOTIDE SEQUENCE</scope>
    <source>
        <strain evidence="2">JCM 31032</strain>
    </source>
</reference>
<keyword evidence="3" id="KW-1185">Reference proteome</keyword>
<protein>
    <submittedName>
        <fullName evidence="2">Uncharacterized protein</fullName>
    </submittedName>
</protein>
<evidence type="ECO:0000313" key="2">
    <source>
        <dbReference type="EMBL" id="MCD5313121.1"/>
    </source>
</evidence>
<feature type="region of interest" description="Disordered" evidence="1">
    <location>
        <begin position="88"/>
        <end position="107"/>
    </location>
</feature>
<dbReference type="Proteomes" id="UP001138997">
    <property type="component" value="Unassembled WGS sequence"/>
</dbReference>
<organism evidence="2 3">
    <name type="scientific">Kineosporia babensis</name>
    <dbReference type="NCBI Taxonomy" id="499548"/>
    <lineage>
        <taxon>Bacteria</taxon>
        <taxon>Bacillati</taxon>
        <taxon>Actinomycetota</taxon>
        <taxon>Actinomycetes</taxon>
        <taxon>Kineosporiales</taxon>
        <taxon>Kineosporiaceae</taxon>
        <taxon>Kineosporia</taxon>
    </lineage>
</organism>
<dbReference type="EMBL" id="JAJOMB010000010">
    <property type="protein sequence ID" value="MCD5313121.1"/>
    <property type="molecule type" value="Genomic_DNA"/>
</dbReference>
<accession>A0A9X1SV17</accession>
<comment type="caution">
    <text evidence="2">The sequence shown here is derived from an EMBL/GenBank/DDBJ whole genome shotgun (WGS) entry which is preliminary data.</text>
</comment>
<dbReference type="RefSeq" id="WP_231444017.1">
    <property type="nucleotide sequence ID" value="NZ_JAJOMB010000010.1"/>
</dbReference>
<gene>
    <name evidence="2" type="ORF">LR394_19630</name>
</gene>
<dbReference type="Gene3D" id="3.20.20.80">
    <property type="entry name" value="Glycosidases"/>
    <property type="match status" value="1"/>
</dbReference>
<dbReference type="AlphaFoldDB" id="A0A9X1SV17"/>
<evidence type="ECO:0000313" key="3">
    <source>
        <dbReference type="Proteomes" id="UP001138997"/>
    </source>
</evidence>